<dbReference type="RefSeq" id="WP_315626071.1">
    <property type="nucleotide sequence ID" value="NZ_JAUHMF010000002.1"/>
</dbReference>
<dbReference type="EMBL" id="JAUHMF010000002">
    <property type="protein sequence ID" value="MDT8899376.1"/>
    <property type="molecule type" value="Genomic_DNA"/>
</dbReference>
<dbReference type="PANTHER" id="PTHR34352">
    <property type="entry name" value="PROTEIN YHFA"/>
    <property type="match status" value="1"/>
</dbReference>
<protein>
    <submittedName>
        <fullName evidence="1">OsmC family protein</fullName>
    </submittedName>
</protein>
<dbReference type="InterPro" id="IPR015946">
    <property type="entry name" value="KH_dom-like_a/b"/>
</dbReference>
<dbReference type="Proteomes" id="UP001254165">
    <property type="component" value="Unassembled WGS sequence"/>
</dbReference>
<dbReference type="InterPro" id="IPR036102">
    <property type="entry name" value="OsmC/Ohrsf"/>
</dbReference>
<gene>
    <name evidence="1" type="ORF">QYE77_14005</name>
</gene>
<reference evidence="1 2" key="1">
    <citation type="submission" date="2023-07" db="EMBL/GenBank/DDBJ databases">
        <title>Novel species of Thermanaerothrix with wide hydrolytic capabilities.</title>
        <authorList>
            <person name="Zayulina K.S."/>
            <person name="Podosokorskaya O.A."/>
            <person name="Elcheninov A.G."/>
        </authorList>
    </citation>
    <scope>NUCLEOTIDE SEQUENCE [LARGE SCALE GENOMIC DNA]</scope>
    <source>
        <strain evidence="1 2">4228-RoL</strain>
    </source>
</reference>
<dbReference type="InterPro" id="IPR003718">
    <property type="entry name" value="OsmC/Ohr_fam"/>
</dbReference>
<comment type="caution">
    <text evidence="1">The sequence shown here is derived from an EMBL/GenBank/DDBJ whole genome shotgun (WGS) entry which is preliminary data.</text>
</comment>
<organism evidence="1 2">
    <name type="scientific">Thermanaerothrix solaris</name>
    <dbReference type="NCBI Taxonomy" id="3058434"/>
    <lineage>
        <taxon>Bacteria</taxon>
        <taxon>Bacillati</taxon>
        <taxon>Chloroflexota</taxon>
        <taxon>Anaerolineae</taxon>
        <taxon>Anaerolineales</taxon>
        <taxon>Anaerolineaceae</taxon>
        <taxon>Thermanaerothrix</taxon>
    </lineage>
</organism>
<dbReference type="PANTHER" id="PTHR34352:SF1">
    <property type="entry name" value="PROTEIN YHFA"/>
    <property type="match status" value="1"/>
</dbReference>
<name>A0ABU3NU70_9CHLR</name>
<keyword evidence="2" id="KW-1185">Reference proteome</keyword>
<evidence type="ECO:0000313" key="1">
    <source>
        <dbReference type="EMBL" id="MDT8899376.1"/>
    </source>
</evidence>
<dbReference type="Pfam" id="PF02566">
    <property type="entry name" value="OsmC"/>
    <property type="match status" value="1"/>
</dbReference>
<dbReference type="SUPFAM" id="SSF82784">
    <property type="entry name" value="OsmC-like"/>
    <property type="match status" value="1"/>
</dbReference>
<proteinExistence type="predicted"/>
<sequence length="142" mass="15215">MTLDAKVIWKSGLAFTGTANSGFTVNLDSDPAVGGSDSGLRPMELVAIGIAGCTAMDVISILQKKKQDVTAFEVKVTALRAPEHPKRFTDVEIEYVVTGHNIDPAAVERAVELSETKYCSAIATMRGCVNFTRKITLHEATS</sequence>
<accession>A0ABU3NU70</accession>
<dbReference type="Gene3D" id="3.30.300.20">
    <property type="match status" value="1"/>
</dbReference>
<evidence type="ECO:0000313" key="2">
    <source>
        <dbReference type="Proteomes" id="UP001254165"/>
    </source>
</evidence>